<feature type="compositionally biased region" description="Low complexity" evidence="1">
    <location>
        <begin position="172"/>
        <end position="220"/>
    </location>
</feature>
<dbReference type="OMA" id="GDYANSF"/>
<dbReference type="EMBL" id="KB206629">
    <property type="protein sequence ID" value="ELP89428.1"/>
    <property type="molecule type" value="Genomic_DNA"/>
</dbReference>
<evidence type="ECO:0000256" key="1">
    <source>
        <dbReference type="SAM" id="MobiDB-lite"/>
    </source>
</evidence>
<proteinExistence type="predicted"/>
<accession>A0A0A1U8M2</accession>
<dbReference type="PANTHER" id="PTHR31871">
    <property type="entry name" value="OS02G0137100 PROTEIN"/>
    <property type="match status" value="1"/>
</dbReference>
<feature type="region of interest" description="Disordered" evidence="1">
    <location>
        <begin position="36"/>
        <end position="70"/>
    </location>
</feature>
<protein>
    <submittedName>
        <fullName evidence="2">Alpha/beta-gliadin A-V, putative</fullName>
    </submittedName>
</protein>
<sequence length="247" mass="28535">MNGGTNVPLPQAQPVDKNFQQQGYTQYQQFQGQQQQQMYQQIQPGQQQQQFFDPQPGQQPQQLGQQQPSQQPQFDTVLVKTLIEQYLQYYYNYQQIIYELEKKGISQDVTTYVLQILIAQNREYFIAYEIRVTLNDQIDRFNKFIRRHFQVAAQQVMQQPPGAALHAPLNNQGSQMSQSIPPQPIQQQQNIVPQQSQPIQQSAQMPQTLPQQAQQQQNPPMSFTNDMSGDYANSFISSFQGDQSLGM</sequence>
<dbReference type="KEGG" id="eiv:EIN_390430"/>
<feature type="compositionally biased region" description="Polar residues" evidence="1">
    <location>
        <begin position="234"/>
        <end position="247"/>
    </location>
</feature>
<dbReference type="GeneID" id="14888458"/>
<dbReference type="InterPro" id="IPR006476">
    <property type="entry name" value="CHP01589_pln"/>
</dbReference>
<keyword evidence="3" id="KW-1185">Reference proteome</keyword>
<dbReference type="OrthoDB" id="1620396at2759"/>
<evidence type="ECO:0000313" key="3">
    <source>
        <dbReference type="Proteomes" id="UP000014680"/>
    </source>
</evidence>
<organism evidence="2 3">
    <name type="scientific">Entamoeba invadens IP1</name>
    <dbReference type="NCBI Taxonomy" id="370355"/>
    <lineage>
        <taxon>Eukaryota</taxon>
        <taxon>Amoebozoa</taxon>
        <taxon>Evosea</taxon>
        <taxon>Archamoebae</taxon>
        <taxon>Mastigamoebida</taxon>
        <taxon>Entamoebidae</taxon>
        <taxon>Entamoeba</taxon>
    </lineage>
</organism>
<evidence type="ECO:0000313" key="2">
    <source>
        <dbReference type="EMBL" id="ELP89428.1"/>
    </source>
</evidence>
<dbReference type="VEuPathDB" id="AmoebaDB:EIN_390430"/>
<dbReference type="Proteomes" id="UP000014680">
    <property type="component" value="Unassembled WGS sequence"/>
</dbReference>
<name>A0A0A1U8M2_ENTIV</name>
<reference evidence="2 3" key="1">
    <citation type="submission" date="2012-10" db="EMBL/GenBank/DDBJ databases">
        <authorList>
            <person name="Zafar N."/>
            <person name="Inman J."/>
            <person name="Hall N."/>
            <person name="Lorenzi H."/>
            <person name="Caler E."/>
        </authorList>
    </citation>
    <scope>NUCLEOTIDE SEQUENCE [LARGE SCALE GENOMIC DNA]</scope>
    <source>
        <strain evidence="2 3">IP1</strain>
    </source>
</reference>
<dbReference type="Pfam" id="PF09713">
    <property type="entry name" value="A_thal_3526"/>
    <property type="match status" value="1"/>
</dbReference>
<gene>
    <name evidence="2" type="ORF">EIN_390430</name>
</gene>
<dbReference type="AlphaFoldDB" id="A0A0A1U8M2"/>
<feature type="region of interest" description="Disordered" evidence="1">
    <location>
        <begin position="163"/>
        <end position="247"/>
    </location>
</feature>
<dbReference type="PANTHER" id="PTHR31871:SF1">
    <property type="entry name" value="HISTIDINE-TRNA LIGASE"/>
    <property type="match status" value="1"/>
</dbReference>
<dbReference type="RefSeq" id="XP_004256199.1">
    <property type="nucleotide sequence ID" value="XM_004256151.1"/>
</dbReference>